<dbReference type="FunFam" id="2.60.120.10:FF:000016">
    <property type="entry name" value="Pyrimidine/purine nucleoside phosphorylase"/>
    <property type="match status" value="1"/>
</dbReference>
<reference evidence="4" key="1">
    <citation type="submission" date="2022-06" db="EMBL/GenBank/DDBJ databases">
        <title>Draft genome sequences of Leminorella grimontii str. JCM5902.</title>
        <authorList>
            <person name="Wakabayashi Y."/>
            <person name="Kojima K."/>
        </authorList>
    </citation>
    <scope>NUCLEOTIDE SEQUENCE</scope>
    <source>
        <strain evidence="4">JCM 5902</strain>
    </source>
</reference>
<sequence>MLSVNEYFAGKVKSIGFENGSIGRSSVGVMEVGEYNFSTNQPEEMTVIAGSLNVLLPGSTEWVAFGVGESFPVPGKSEFTVQVCETSAYLCRYL</sequence>
<dbReference type="InterPro" id="IPR009664">
    <property type="entry name" value="Ppnp"/>
</dbReference>
<dbReference type="GO" id="GO:0005829">
    <property type="term" value="C:cytosol"/>
    <property type="evidence" value="ECO:0007669"/>
    <property type="project" value="TreeGrafter"/>
</dbReference>
<evidence type="ECO:0000256" key="2">
    <source>
        <dbReference type="ARBA" id="ARBA00022679"/>
    </source>
</evidence>
<dbReference type="GO" id="GO:0004731">
    <property type="term" value="F:purine-nucleoside phosphorylase activity"/>
    <property type="evidence" value="ECO:0007669"/>
    <property type="project" value="UniProtKB-UniRule"/>
</dbReference>
<dbReference type="HAMAP" id="MF_01537">
    <property type="entry name" value="Nucleos_phosphorylase_PpnP"/>
    <property type="match status" value="1"/>
</dbReference>
<dbReference type="NCBIfam" id="NF007875">
    <property type="entry name" value="PRK10579.1"/>
    <property type="match status" value="1"/>
</dbReference>
<comment type="similarity">
    <text evidence="3">Belongs to the nucleoside phosphorylase PpnP family.</text>
</comment>
<comment type="catalytic activity">
    <reaction evidence="3">
        <text>xanthosine + phosphate = alpha-D-ribose 1-phosphate + xanthine</text>
        <dbReference type="Rhea" id="RHEA:27638"/>
        <dbReference type="ChEBI" id="CHEBI:17712"/>
        <dbReference type="ChEBI" id="CHEBI:18107"/>
        <dbReference type="ChEBI" id="CHEBI:43474"/>
        <dbReference type="ChEBI" id="CHEBI:57720"/>
        <dbReference type="EC" id="2.4.2.1"/>
    </reaction>
</comment>
<evidence type="ECO:0000256" key="1">
    <source>
        <dbReference type="ARBA" id="ARBA00022676"/>
    </source>
</evidence>
<keyword evidence="1 3" id="KW-0328">Glycosyltransferase</keyword>
<gene>
    <name evidence="3" type="primary">ppnP</name>
    <name evidence="4" type="ORF">SOASR030_08160</name>
</gene>
<accession>A0AAV5N0Y9</accession>
<dbReference type="EC" id="2.4.2.2" evidence="3"/>
<comment type="caution">
    <text evidence="4">The sequence shown here is derived from an EMBL/GenBank/DDBJ whole genome shotgun (WGS) entry which is preliminary data.</text>
</comment>
<dbReference type="Proteomes" id="UP001058124">
    <property type="component" value="Unassembled WGS sequence"/>
</dbReference>
<comment type="function">
    <text evidence="3">Catalyzes the phosphorolysis of diverse nucleosides, yielding D-ribose 1-phosphate and the respective free bases. Can use uridine, adenosine, guanosine, cytidine, thymidine, inosine and xanthosine as substrates. Also catalyzes the reverse reactions.</text>
</comment>
<evidence type="ECO:0000313" key="5">
    <source>
        <dbReference type="Proteomes" id="UP001058124"/>
    </source>
</evidence>
<dbReference type="Gene3D" id="2.60.120.10">
    <property type="entry name" value="Jelly Rolls"/>
    <property type="match status" value="1"/>
</dbReference>
<comment type="catalytic activity">
    <reaction evidence="3">
        <text>a purine D-ribonucleoside + phosphate = a purine nucleobase + alpha-D-ribose 1-phosphate</text>
        <dbReference type="Rhea" id="RHEA:19805"/>
        <dbReference type="ChEBI" id="CHEBI:26386"/>
        <dbReference type="ChEBI" id="CHEBI:43474"/>
        <dbReference type="ChEBI" id="CHEBI:57720"/>
        <dbReference type="ChEBI" id="CHEBI:142355"/>
        <dbReference type="EC" id="2.4.2.1"/>
    </reaction>
</comment>
<comment type="catalytic activity">
    <reaction evidence="3">
        <text>adenosine + phosphate = alpha-D-ribose 1-phosphate + adenine</text>
        <dbReference type="Rhea" id="RHEA:27642"/>
        <dbReference type="ChEBI" id="CHEBI:16335"/>
        <dbReference type="ChEBI" id="CHEBI:16708"/>
        <dbReference type="ChEBI" id="CHEBI:43474"/>
        <dbReference type="ChEBI" id="CHEBI:57720"/>
        <dbReference type="EC" id="2.4.2.1"/>
    </reaction>
</comment>
<proteinExistence type="inferred from homology"/>
<keyword evidence="2 3" id="KW-0808">Transferase</keyword>
<comment type="catalytic activity">
    <reaction evidence="3">
        <text>inosine + phosphate = alpha-D-ribose 1-phosphate + hypoxanthine</text>
        <dbReference type="Rhea" id="RHEA:27646"/>
        <dbReference type="ChEBI" id="CHEBI:17368"/>
        <dbReference type="ChEBI" id="CHEBI:17596"/>
        <dbReference type="ChEBI" id="CHEBI:43474"/>
        <dbReference type="ChEBI" id="CHEBI:57720"/>
        <dbReference type="EC" id="2.4.2.1"/>
    </reaction>
</comment>
<dbReference type="RefSeq" id="WP_027273235.1">
    <property type="nucleotide sequence ID" value="NZ_BRLH01000001.1"/>
</dbReference>
<dbReference type="SUPFAM" id="SSF51182">
    <property type="entry name" value="RmlC-like cupins"/>
    <property type="match status" value="1"/>
</dbReference>
<evidence type="ECO:0000256" key="3">
    <source>
        <dbReference type="HAMAP-Rule" id="MF_01537"/>
    </source>
</evidence>
<organism evidence="4 5">
    <name type="scientific">Leminorella grimontii</name>
    <dbReference type="NCBI Taxonomy" id="82981"/>
    <lineage>
        <taxon>Bacteria</taxon>
        <taxon>Pseudomonadati</taxon>
        <taxon>Pseudomonadota</taxon>
        <taxon>Gammaproteobacteria</taxon>
        <taxon>Enterobacterales</taxon>
        <taxon>Budviciaceae</taxon>
        <taxon>Leminorella</taxon>
    </lineage>
</organism>
<dbReference type="PANTHER" id="PTHR36540">
    <property type="entry name" value="PYRIMIDINE/PURINE NUCLEOSIDE PHOSPHORYLASE"/>
    <property type="match status" value="1"/>
</dbReference>
<keyword evidence="5" id="KW-1185">Reference proteome</keyword>
<dbReference type="EMBL" id="BRLH01000001">
    <property type="protein sequence ID" value="GKX54704.1"/>
    <property type="molecule type" value="Genomic_DNA"/>
</dbReference>
<name>A0AAV5N0Y9_9GAMM</name>
<dbReference type="GO" id="GO:0016154">
    <property type="term" value="F:pyrimidine-nucleoside phosphorylase activity"/>
    <property type="evidence" value="ECO:0007669"/>
    <property type="project" value="UniProtKB-UniRule"/>
</dbReference>
<dbReference type="PANTHER" id="PTHR36540:SF1">
    <property type="entry name" value="PYRIMIDINE_PURINE NUCLEOSIDE PHOSPHORYLASE"/>
    <property type="match status" value="1"/>
</dbReference>
<dbReference type="AlphaFoldDB" id="A0AAV5N0Y9"/>
<comment type="catalytic activity">
    <reaction evidence="3">
        <text>uridine + phosphate = alpha-D-ribose 1-phosphate + uracil</text>
        <dbReference type="Rhea" id="RHEA:24388"/>
        <dbReference type="ChEBI" id="CHEBI:16704"/>
        <dbReference type="ChEBI" id="CHEBI:17568"/>
        <dbReference type="ChEBI" id="CHEBI:43474"/>
        <dbReference type="ChEBI" id="CHEBI:57720"/>
        <dbReference type="EC" id="2.4.2.2"/>
    </reaction>
</comment>
<comment type="catalytic activity">
    <reaction evidence="3">
        <text>guanosine + phosphate = alpha-D-ribose 1-phosphate + guanine</text>
        <dbReference type="Rhea" id="RHEA:13233"/>
        <dbReference type="ChEBI" id="CHEBI:16235"/>
        <dbReference type="ChEBI" id="CHEBI:16750"/>
        <dbReference type="ChEBI" id="CHEBI:43474"/>
        <dbReference type="ChEBI" id="CHEBI:57720"/>
        <dbReference type="EC" id="2.4.2.1"/>
    </reaction>
</comment>
<comment type="catalytic activity">
    <reaction evidence="3">
        <text>cytidine + phosphate = cytosine + alpha-D-ribose 1-phosphate</text>
        <dbReference type="Rhea" id="RHEA:52540"/>
        <dbReference type="ChEBI" id="CHEBI:16040"/>
        <dbReference type="ChEBI" id="CHEBI:17562"/>
        <dbReference type="ChEBI" id="CHEBI:43474"/>
        <dbReference type="ChEBI" id="CHEBI:57720"/>
        <dbReference type="EC" id="2.4.2.2"/>
    </reaction>
</comment>
<protein>
    <recommendedName>
        <fullName evidence="3">Pyrimidine/purine nucleoside phosphorylase</fullName>
        <ecNumber evidence="3">2.4.2.1</ecNumber>
        <ecNumber evidence="3">2.4.2.2</ecNumber>
    </recommendedName>
    <alternativeName>
        <fullName evidence="3">Adenosine phosphorylase</fullName>
    </alternativeName>
    <alternativeName>
        <fullName evidence="3">Cytidine phosphorylase</fullName>
    </alternativeName>
    <alternativeName>
        <fullName evidence="3">Guanosine phosphorylase</fullName>
    </alternativeName>
    <alternativeName>
        <fullName evidence="3">Inosine phosphorylase</fullName>
    </alternativeName>
    <alternativeName>
        <fullName evidence="3">Thymidine phosphorylase</fullName>
    </alternativeName>
    <alternativeName>
        <fullName evidence="3">Uridine phosphorylase</fullName>
    </alternativeName>
    <alternativeName>
        <fullName evidence="3">Xanthosine phosphorylase</fullName>
    </alternativeName>
</protein>
<comment type="catalytic activity">
    <reaction evidence="3">
        <text>thymidine + phosphate = 2-deoxy-alpha-D-ribose 1-phosphate + thymine</text>
        <dbReference type="Rhea" id="RHEA:16037"/>
        <dbReference type="ChEBI" id="CHEBI:17748"/>
        <dbReference type="ChEBI" id="CHEBI:17821"/>
        <dbReference type="ChEBI" id="CHEBI:43474"/>
        <dbReference type="ChEBI" id="CHEBI:57259"/>
        <dbReference type="EC" id="2.4.2.2"/>
    </reaction>
</comment>
<dbReference type="InterPro" id="IPR014710">
    <property type="entry name" value="RmlC-like_jellyroll"/>
</dbReference>
<dbReference type="Pfam" id="PF06865">
    <property type="entry name" value="Ppnp"/>
    <property type="match status" value="1"/>
</dbReference>
<evidence type="ECO:0000313" key="4">
    <source>
        <dbReference type="EMBL" id="GKX54704.1"/>
    </source>
</evidence>
<dbReference type="InterPro" id="IPR011051">
    <property type="entry name" value="RmlC_Cupin_sf"/>
</dbReference>
<dbReference type="EC" id="2.4.2.1" evidence="3"/>